<dbReference type="PIRSF" id="PIRSF500216">
    <property type="entry name" value="DltB"/>
    <property type="match status" value="1"/>
</dbReference>
<feature type="transmembrane region" description="Helical" evidence="10">
    <location>
        <begin position="87"/>
        <end position="104"/>
    </location>
</feature>
<name>A0A0H4QGV6_9LACO</name>
<dbReference type="Proteomes" id="UP000036106">
    <property type="component" value="Chromosome"/>
</dbReference>
<dbReference type="KEGG" id="lgn:ABM34_06175"/>
<dbReference type="OrthoDB" id="9805788at2"/>
<dbReference type="InterPro" id="IPR024194">
    <property type="entry name" value="Ac/AlaTfrase_AlgI/DltB"/>
</dbReference>
<keyword evidence="6 10" id="KW-1133">Transmembrane helix</keyword>
<dbReference type="EC" id="2.3.1.-" evidence="9"/>
<dbReference type="PATRIC" id="fig|1007676.4.peg.1225"/>
<feature type="transmembrane region" description="Helical" evidence="10">
    <location>
        <begin position="319"/>
        <end position="336"/>
    </location>
</feature>
<dbReference type="InterPro" id="IPR051085">
    <property type="entry name" value="MB_O-acyltransferase"/>
</dbReference>
<keyword evidence="12" id="KW-1185">Reference proteome</keyword>
<feature type="transmembrane region" description="Helical" evidence="10">
    <location>
        <begin position="110"/>
        <end position="128"/>
    </location>
</feature>
<dbReference type="GO" id="GO:0005886">
    <property type="term" value="C:plasma membrane"/>
    <property type="evidence" value="ECO:0007669"/>
    <property type="project" value="UniProtKB-SubCell"/>
</dbReference>
<dbReference type="STRING" id="1007676.ABM34_06175"/>
<feature type="transmembrane region" description="Helical" evidence="10">
    <location>
        <begin position="195"/>
        <end position="214"/>
    </location>
</feature>
<keyword evidence="4 9" id="KW-0808">Transferase</keyword>
<feature type="transmembrane region" description="Helical" evidence="10">
    <location>
        <begin position="35"/>
        <end position="52"/>
    </location>
</feature>
<reference evidence="12" key="1">
    <citation type="submission" date="2015-07" db="EMBL/GenBank/DDBJ databases">
        <title>Lactobacillus ginsenosidimutans/EMML 3141/ whole genome sequencing.</title>
        <authorList>
            <person name="Kim M.K."/>
            <person name="Im W.-T."/>
            <person name="Srinivasan S."/>
            <person name="Lee J.-J."/>
        </authorList>
    </citation>
    <scope>NUCLEOTIDE SEQUENCE [LARGE SCALE GENOMIC DNA]</scope>
    <source>
        <strain evidence="12">EMML 3041</strain>
    </source>
</reference>
<dbReference type="InterPro" id="IPR004299">
    <property type="entry name" value="MBOAT_fam"/>
</dbReference>
<evidence type="ECO:0000256" key="6">
    <source>
        <dbReference type="ARBA" id="ARBA00022989"/>
    </source>
</evidence>
<comment type="function">
    <text evidence="9">O-acyltransferase that catalyzes D-alanylation of both teichoic acid and lipoteichoic acid (LTA). D-alanylation of LTA plays an important role in modulating the properties of the cell wall in Gram-positive bacteria, influencing the net charge of the cell wall. Catalyzes D-alanylation from DltC carrier protein.</text>
</comment>
<feature type="transmembrane region" description="Helical" evidence="10">
    <location>
        <begin position="12"/>
        <end position="28"/>
    </location>
</feature>
<feature type="transmembrane region" description="Helical" evidence="10">
    <location>
        <begin position="234"/>
        <end position="261"/>
    </location>
</feature>
<dbReference type="RefSeq" id="WP_048704292.1">
    <property type="nucleotide sequence ID" value="NZ_CP012034.1"/>
</dbReference>
<evidence type="ECO:0000256" key="10">
    <source>
        <dbReference type="SAM" id="Phobius"/>
    </source>
</evidence>
<evidence type="ECO:0000313" key="12">
    <source>
        <dbReference type="Proteomes" id="UP000036106"/>
    </source>
</evidence>
<comment type="similarity">
    <text evidence="2 9">Belongs to the membrane-bound acyltransferase family.</text>
</comment>
<accession>A0A0H4QGV6</accession>
<dbReference type="GO" id="GO:0070395">
    <property type="term" value="P:lipoteichoic acid biosynthetic process"/>
    <property type="evidence" value="ECO:0007669"/>
    <property type="project" value="UniProtKB-UniRule"/>
</dbReference>
<evidence type="ECO:0000256" key="2">
    <source>
        <dbReference type="ARBA" id="ARBA00010323"/>
    </source>
</evidence>
<dbReference type="UniPathway" id="UPA00556"/>
<evidence type="ECO:0000256" key="1">
    <source>
        <dbReference type="ARBA" id="ARBA00004651"/>
    </source>
</evidence>
<sequence length="406" mass="48125">MHNITPYSSPVYFIYLLLLLLPIIIGLYNGKRYRVYETLATVVILITAFFGGNMSQGISLIAYILFEMLLVLSYLRYRTKENSKNNFWVFFWAVVLAIIPLVFVKLDPLLQNPTISLFAFMGISYLTFKSVEMIMEIRDGAIKEVKPWEFIRFLLFFPTITSGPIDRFKRFQKDVLKVPTREEYVEMMKTGTHRLMLGFLYKFIIGYVFGTLMLPKVEALAMSYRDSGPLGLSWWVLAYMYVYSMYLFFDFAGYSLFAVGISNFMGVKTPMNFNQPFRSHNIKDFWNRWHMTLSFWFRDFIYMRLMFFMMKKKLIKSRITMANIGYLALFLIMGFWHGETWFYIVYGLFHAGAMISNDAWLRFKKKHRKSIPHNKFTEAFAIFLTFNIVCFSFLIFSGFLNTLWFN</sequence>
<evidence type="ECO:0000256" key="7">
    <source>
        <dbReference type="ARBA" id="ARBA00023136"/>
    </source>
</evidence>
<dbReference type="GO" id="GO:0016746">
    <property type="term" value="F:acyltransferase activity"/>
    <property type="evidence" value="ECO:0007669"/>
    <property type="project" value="UniProtKB-KW"/>
</dbReference>
<evidence type="ECO:0000256" key="3">
    <source>
        <dbReference type="ARBA" id="ARBA00022475"/>
    </source>
</evidence>
<gene>
    <name evidence="11" type="ORF">ABM34_06175</name>
</gene>
<keyword evidence="3 9" id="KW-1003">Cell membrane</keyword>
<dbReference type="PIRSF" id="PIRSF016636">
    <property type="entry name" value="AlgI_DltB"/>
    <property type="match status" value="1"/>
</dbReference>
<dbReference type="AlphaFoldDB" id="A0A0H4QGV6"/>
<keyword evidence="8 9" id="KW-0012">Acyltransferase</keyword>
<organism evidence="11 12">
    <name type="scientific">Companilactobacillus ginsenosidimutans</name>
    <dbReference type="NCBI Taxonomy" id="1007676"/>
    <lineage>
        <taxon>Bacteria</taxon>
        <taxon>Bacillati</taxon>
        <taxon>Bacillota</taxon>
        <taxon>Bacilli</taxon>
        <taxon>Lactobacillales</taxon>
        <taxon>Lactobacillaceae</taxon>
        <taxon>Companilactobacillus</taxon>
    </lineage>
</organism>
<evidence type="ECO:0000256" key="9">
    <source>
        <dbReference type="PIRNR" id="PIRNR016636"/>
    </source>
</evidence>
<keyword evidence="7 9" id="KW-0472">Membrane</keyword>
<protein>
    <recommendedName>
        <fullName evidence="9">Teichoic acid D-alanyltransferase</fullName>
        <ecNumber evidence="9">2.3.1.-</ecNumber>
    </recommendedName>
</protein>
<dbReference type="InterPro" id="IPR024024">
    <property type="entry name" value="DltB"/>
</dbReference>
<keyword evidence="5 10" id="KW-0812">Transmembrane</keyword>
<dbReference type="NCBIfam" id="TIGR04091">
    <property type="entry name" value="LTA_dltB"/>
    <property type="match status" value="1"/>
</dbReference>
<evidence type="ECO:0000256" key="8">
    <source>
        <dbReference type="ARBA" id="ARBA00023315"/>
    </source>
</evidence>
<dbReference type="PANTHER" id="PTHR13285:SF23">
    <property type="entry name" value="TEICHOIC ACID D-ALANYLTRANSFERASE"/>
    <property type="match status" value="1"/>
</dbReference>
<dbReference type="EMBL" id="CP012034">
    <property type="protein sequence ID" value="AKP67162.1"/>
    <property type="molecule type" value="Genomic_DNA"/>
</dbReference>
<dbReference type="Pfam" id="PF03062">
    <property type="entry name" value="MBOAT"/>
    <property type="match status" value="1"/>
</dbReference>
<dbReference type="PANTHER" id="PTHR13285">
    <property type="entry name" value="ACYLTRANSFERASE"/>
    <property type="match status" value="1"/>
</dbReference>
<comment type="pathway">
    <text evidence="9">Cell wall biogenesis; lipoteichoic acid biosynthesis.</text>
</comment>
<evidence type="ECO:0000313" key="11">
    <source>
        <dbReference type="EMBL" id="AKP67162.1"/>
    </source>
</evidence>
<evidence type="ECO:0000256" key="4">
    <source>
        <dbReference type="ARBA" id="ARBA00022679"/>
    </source>
</evidence>
<evidence type="ECO:0000256" key="5">
    <source>
        <dbReference type="ARBA" id="ARBA00022692"/>
    </source>
</evidence>
<proteinExistence type="inferred from homology"/>
<feature type="transmembrane region" description="Helical" evidence="10">
    <location>
        <begin position="342"/>
        <end position="360"/>
    </location>
</feature>
<comment type="subcellular location">
    <subcellularLocation>
        <location evidence="1">Cell membrane</location>
        <topology evidence="1">Multi-pass membrane protein</topology>
    </subcellularLocation>
</comment>
<feature type="transmembrane region" description="Helical" evidence="10">
    <location>
        <begin position="380"/>
        <end position="400"/>
    </location>
</feature>
<feature type="transmembrane region" description="Helical" evidence="10">
    <location>
        <begin position="58"/>
        <end position="75"/>
    </location>
</feature>